<keyword evidence="3" id="KW-0175">Coiled coil</keyword>
<dbReference type="InterPro" id="IPR009071">
    <property type="entry name" value="HMG_box_dom"/>
</dbReference>
<feature type="compositionally biased region" description="Low complexity" evidence="4">
    <location>
        <begin position="56"/>
        <end position="65"/>
    </location>
</feature>
<dbReference type="PANTHER" id="PTHR48112">
    <property type="entry name" value="HIGH MOBILITY GROUP PROTEIN DSP1"/>
    <property type="match status" value="1"/>
</dbReference>
<dbReference type="Pfam" id="PF00505">
    <property type="entry name" value="HMG_box"/>
    <property type="match status" value="1"/>
</dbReference>
<dbReference type="EMBL" id="AZGY01000001">
    <property type="protein sequence ID" value="OAA33035.1"/>
    <property type="molecule type" value="Genomic_DNA"/>
</dbReference>
<feature type="region of interest" description="Disordered" evidence="4">
    <location>
        <begin position="53"/>
        <end position="112"/>
    </location>
</feature>
<dbReference type="OrthoDB" id="1919336at2759"/>
<dbReference type="SUPFAM" id="SSF47095">
    <property type="entry name" value="HMG-box"/>
    <property type="match status" value="2"/>
</dbReference>
<dbReference type="PROSITE" id="PS50118">
    <property type="entry name" value="HMG_BOX_2"/>
    <property type="match status" value="1"/>
</dbReference>
<dbReference type="InterPro" id="IPR050342">
    <property type="entry name" value="HMGB"/>
</dbReference>
<evidence type="ECO:0000259" key="5">
    <source>
        <dbReference type="PROSITE" id="PS50118"/>
    </source>
</evidence>
<keyword evidence="7" id="KW-1185">Reference proteome</keyword>
<evidence type="ECO:0000256" key="2">
    <source>
        <dbReference type="PROSITE-ProRule" id="PRU00267"/>
    </source>
</evidence>
<feature type="coiled-coil region" evidence="3">
    <location>
        <begin position="274"/>
        <end position="301"/>
    </location>
</feature>
<gene>
    <name evidence="6" type="ORF">AAL_00500</name>
</gene>
<protein>
    <submittedName>
        <fullName evidence="6">HMG box protein</fullName>
    </submittedName>
</protein>
<dbReference type="SMART" id="SM00398">
    <property type="entry name" value="HMG"/>
    <property type="match status" value="1"/>
</dbReference>
<feature type="DNA-binding region" description="HMG box" evidence="2">
    <location>
        <begin position="225"/>
        <end position="292"/>
    </location>
</feature>
<dbReference type="STRING" id="1081109.A0A166RP01"/>
<evidence type="ECO:0000256" key="1">
    <source>
        <dbReference type="ARBA" id="ARBA00023125"/>
    </source>
</evidence>
<feature type="compositionally biased region" description="Basic and acidic residues" evidence="4">
    <location>
        <begin position="103"/>
        <end position="112"/>
    </location>
</feature>
<proteinExistence type="predicted"/>
<dbReference type="Gene3D" id="1.10.30.10">
    <property type="entry name" value="High mobility group box domain"/>
    <property type="match status" value="1"/>
</dbReference>
<dbReference type="Proteomes" id="UP000078544">
    <property type="component" value="Unassembled WGS sequence"/>
</dbReference>
<evidence type="ECO:0000313" key="6">
    <source>
        <dbReference type="EMBL" id="OAA33035.1"/>
    </source>
</evidence>
<keyword evidence="2" id="KW-0539">Nucleus</keyword>
<evidence type="ECO:0000256" key="4">
    <source>
        <dbReference type="SAM" id="MobiDB-lite"/>
    </source>
</evidence>
<dbReference type="GO" id="GO:0005634">
    <property type="term" value="C:nucleus"/>
    <property type="evidence" value="ECO:0007669"/>
    <property type="project" value="UniProtKB-UniRule"/>
</dbReference>
<name>A0A166RP01_9HYPO</name>
<evidence type="ECO:0000256" key="3">
    <source>
        <dbReference type="SAM" id="Coils"/>
    </source>
</evidence>
<feature type="compositionally biased region" description="Polar residues" evidence="4">
    <location>
        <begin position="172"/>
        <end position="186"/>
    </location>
</feature>
<reference evidence="6 7" key="1">
    <citation type="journal article" date="2016" name="Genome Biol. Evol.">
        <title>Divergent and convergent evolution of fungal pathogenicity.</title>
        <authorList>
            <person name="Shang Y."/>
            <person name="Xiao G."/>
            <person name="Zheng P."/>
            <person name="Cen K."/>
            <person name="Zhan S."/>
            <person name="Wang C."/>
        </authorList>
    </citation>
    <scope>NUCLEOTIDE SEQUENCE [LARGE SCALE GENOMIC DNA]</scope>
    <source>
        <strain evidence="6 7">RCEF 2490</strain>
    </source>
</reference>
<dbReference type="GO" id="GO:0003677">
    <property type="term" value="F:DNA binding"/>
    <property type="evidence" value="ECO:0007669"/>
    <property type="project" value="UniProtKB-UniRule"/>
</dbReference>
<feature type="domain" description="HMG box" evidence="5">
    <location>
        <begin position="225"/>
        <end position="292"/>
    </location>
</feature>
<keyword evidence="1 2" id="KW-0238">DNA-binding</keyword>
<dbReference type="AlphaFoldDB" id="A0A166RP01"/>
<evidence type="ECO:0000313" key="7">
    <source>
        <dbReference type="Proteomes" id="UP000078544"/>
    </source>
</evidence>
<organism evidence="6 7">
    <name type="scientific">Moelleriella libera RCEF 2490</name>
    <dbReference type="NCBI Taxonomy" id="1081109"/>
    <lineage>
        <taxon>Eukaryota</taxon>
        <taxon>Fungi</taxon>
        <taxon>Dikarya</taxon>
        <taxon>Ascomycota</taxon>
        <taxon>Pezizomycotina</taxon>
        <taxon>Sordariomycetes</taxon>
        <taxon>Hypocreomycetidae</taxon>
        <taxon>Hypocreales</taxon>
        <taxon>Clavicipitaceae</taxon>
        <taxon>Moelleriella</taxon>
    </lineage>
</organism>
<sequence length="311" mass="34454">MWLTAIGRAAARRGLLSSRTATRNFGARPALASVRRIDASQYLSLRSLSISAATRSPAKSSTGSKTTKKTKTSAPKKKKKAVAKKKPAKKPALKKAKKPKKAVTPEEKEKSELRQLRKMALLKGPQLLPESAWSVYMSDNMRAGQGSLSDKVKELSQSFANVSASEKDRLQSVAQTNQSTNKDTRQQWITSHPPEVIYLANVARRRIARKTNKSRIFLIHDSRLPKRSGSPYTLFIKSRFSQANSGSNGTAQDTFRAVSKEWRSLSESEKQSYRDEAAKEAAQSQAEFKELKEKAKAYVKAQKGSLSQVPS</sequence>
<feature type="region of interest" description="Disordered" evidence="4">
    <location>
        <begin position="166"/>
        <end position="186"/>
    </location>
</feature>
<accession>A0A166RP01</accession>
<dbReference type="InterPro" id="IPR036910">
    <property type="entry name" value="HMG_box_dom_sf"/>
</dbReference>
<feature type="compositionally biased region" description="Basic residues" evidence="4">
    <location>
        <begin position="66"/>
        <end position="101"/>
    </location>
</feature>
<comment type="caution">
    <text evidence="6">The sequence shown here is derived from an EMBL/GenBank/DDBJ whole genome shotgun (WGS) entry which is preliminary data.</text>
</comment>